<name>A0A1U7J1W5_9CYAN</name>
<dbReference type="Proteomes" id="UP000185557">
    <property type="component" value="Unassembled WGS sequence"/>
</dbReference>
<sequence length="78" mass="9200">MPTLLRVGPYRFFCYAGDRDEPAHVHIERDSSEAKFWLTPVRLQFNKGFSSNEINRLQALTEDNQQQLLEAWHDFFNG</sequence>
<evidence type="ECO:0008006" key="3">
    <source>
        <dbReference type="Google" id="ProtNLM"/>
    </source>
</evidence>
<dbReference type="InterPro" id="IPR025427">
    <property type="entry name" value="DUF4160"/>
</dbReference>
<organism evidence="1 2">
    <name type="scientific">Phormidium tenue NIES-30</name>
    <dbReference type="NCBI Taxonomy" id="549789"/>
    <lineage>
        <taxon>Bacteria</taxon>
        <taxon>Bacillati</taxon>
        <taxon>Cyanobacteriota</taxon>
        <taxon>Cyanophyceae</taxon>
        <taxon>Oscillatoriophycideae</taxon>
        <taxon>Oscillatoriales</taxon>
        <taxon>Oscillatoriaceae</taxon>
        <taxon>Phormidium</taxon>
    </lineage>
</organism>
<protein>
    <recommendedName>
        <fullName evidence="3">DUF4160 domain-containing protein</fullName>
    </recommendedName>
</protein>
<dbReference type="RefSeq" id="WP_073609931.1">
    <property type="nucleotide sequence ID" value="NZ_MRCG01000015.1"/>
</dbReference>
<dbReference type="EMBL" id="MRCG01000015">
    <property type="protein sequence ID" value="OKH45882.1"/>
    <property type="molecule type" value="Genomic_DNA"/>
</dbReference>
<gene>
    <name evidence="1" type="ORF">NIES30_18570</name>
</gene>
<dbReference type="AlphaFoldDB" id="A0A1U7J1W5"/>
<accession>A0A1U7J1W5</accession>
<comment type="caution">
    <text evidence="1">The sequence shown here is derived from an EMBL/GenBank/DDBJ whole genome shotgun (WGS) entry which is preliminary data.</text>
</comment>
<reference evidence="1 2" key="1">
    <citation type="submission" date="2016-11" db="EMBL/GenBank/DDBJ databases">
        <title>Draft Genome Sequences of Nine Cyanobacterial Strains from Diverse Habitats.</title>
        <authorList>
            <person name="Zhu T."/>
            <person name="Hou S."/>
            <person name="Lu X."/>
            <person name="Hess W.R."/>
        </authorList>
    </citation>
    <scope>NUCLEOTIDE SEQUENCE [LARGE SCALE GENOMIC DNA]</scope>
    <source>
        <strain evidence="1 2">NIES-30</strain>
    </source>
</reference>
<dbReference type="Pfam" id="PF13711">
    <property type="entry name" value="DUF4160"/>
    <property type="match status" value="1"/>
</dbReference>
<dbReference type="STRING" id="549789.NIES30_18570"/>
<evidence type="ECO:0000313" key="2">
    <source>
        <dbReference type="Proteomes" id="UP000185557"/>
    </source>
</evidence>
<proteinExistence type="predicted"/>
<dbReference type="OrthoDB" id="122670at2"/>
<keyword evidence="2" id="KW-1185">Reference proteome</keyword>
<evidence type="ECO:0000313" key="1">
    <source>
        <dbReference type="EMBL" id="OKH45882.1"/>
    </source>
</evidence>